<evidence type="ECO:0000313" key="1">
    <source>
        <dbReference type="EMBL" id="AGL90112.1"/>
    </source>
</evidence>
<dbReference type="EMBL" id="CP002548">
    <property type="protein sequence ID" value="AGL90112.1"/>
    <property type="molecule type" value="Genomic_DNA"/>
</dbReference>
<evidence type="ECO:0000313" key="2">
    <source>
        <dbReference type="EMBL" id="AGL90515.1"/>
    </source>
</evidence>
<reference evidence="1 3" key="1">
    <citation type="journal article" date="2013" name="BMC Genomics">
        <title>Comparison of the complete genome sequence of two closely related isolates of 'Candidatus Phytoplasma australiense' reveals genome plasticity.</title>
        <authorList>
            <person name="Andersen M.T."/>
            <person name="Liefting L.W."/>
            <person name="Havukkala I."/>
            <person name="Beever R.E."/>
        </authorList>
    </citation>
    <scope>NUCLEOTIDE SEQUENCE [LARGE SCALE GENOMIC DNA]</scope>
    <source>
        <strain evidence="1 3">NZSb11</strain>
    </source>
</reference>
<name>R4RW84_PHYAS</name>
<dbReference type="AlphaFoldDB" id="R4RW84"/>
<accession>R4RW84</accession>
<dbReference type="HOGENOM" id="CLU_1309531_0_0_14"/>
<protein>
    <submittedName>
        <fullName evidence="1">Uncharacterized protein</fullName>
    </submittedName>
</protein>
<gene>
    <name evidence="1" type="ORF">SLY_0190</name>
    <name evidence="2" type="ORF">SLY_0600</name>
</gene>
<organism evidence="1 3">
    <name type="scientific">Strawberry lethal yellows phytoplasma (CPA) str. NZSb11</name>
    <dbReference type="NCBI Taxonomy" id="980422"/>
    <lineage>
        <taxon>Bacteria</taxon>
        <taxon>Bacillati</taxon>
        <taxon>Mycoplasmatota</taxon>
        <taxon>Mollicutes</taxon>
        <taxon>Acholeplasmatales</taxon>
        <taxon>Acholeplasmataceae</taxon>
        <taxon>Candidatus Phytoplasma</taxon>
        <taxon>16SrXII (Stolbur group)</taxon>
    </lineage>
</organism>
<dbReference type="PATRIC" id="fig|980422.3.peg.179"/>
<dbReference type="KEGG" id="nzs:SLY_0190"/>
<dbReference type="Proteomes" id="UP000013941">
    <property type="component" value="Chromosome"/>
</dbReference>
<dbReference type="KEGG" id="nzs:SLY_0600"/>
<sequence length="210" mass="25034">MMSSFLKETKKRTKWDKKTFNEIIMYIQKILGKFCKEIGYIEPYSNIKNKEIFVTTIIKTWLEEIFGKVTTRESSNGHGKTDLILFFDDEIEHPIECKRYKGNESMEMLYKQVSRHTTVFNKTVSMIIYCEEKNFFESIKKITKWINDNVSLIKKPILNFNNYPNIFKGEFKHDYGHTVMLHCACYHLFFDKSHAKTKKQIAKQPKNNLK</sequence>
<dbReference type="RefSeq" id="WP_015637740.1">
    <property type="nucleotide sequence ID" value="NC_021236.1"/>
</dbReference>
<evidence type="ECO:0000313" key="3">
    <source>
        <dbReference type="Proteomes" id="UP000013941"/>
    </source>
</evidence>
<dbReference type="EMBL" id="CP002548">
    <property type="protein sequence ID" value="AGL90515.1"/>
    <property type="molecule type" value="Genomic_DNA"/>
</dbReference>
<dbReference type="OrthoDB" id="386306at2"/>
<keyword evidence="3" id="KW-1185">Reference proteome</keyword>
<proteinExistence type="predicted"/>